<name>A0A383EXG2_9ZZZZ</name>
<feature type="non-terminal residue" evidence="1">
    <location>
        <position position="1"/>
    </location>
</feature>
<evidence type="ECO:0000313" key="1">
    <source>
        <dbReference type="EMBL" id="SVE60980.1"/>
    </source>
</evidence>
<accession>A0A383EXG2</accession>
<dbReference type="AlphaFoldDB" id="A0A383EXG2"/>
<dbReference type="EMBL" id="UINC01229319">
    <property type="protein sequence ID" value="SVE60980.1"/>
    <property type="molecule type" value="Genomic_DNA"/>
</dbReference>
<proteinExistence type="predicted"/>
<sequence length="37" mass="4540">YIFFIWKKAWMTRKISAELWKAVVFEFITTYTFSLSS</sequence>
<protein>
    <submittedName>
        <fullName evidence="1">Uncharacterized protein</fullName>
    </submittedName>
</protein>
<organism evidence="1">
    <name type="scientific">marine metagenome</name>
    <dbReference type="NCBI Taxonomy" id="408172"/>
    <lineage>
        <taxon>unclassified sequences</taxon>
        <taxon>metagenomes</taxon>
        <taxon>ecological metagenomes</taxon>
    </lineage>
</organism>
<reference evidence="1" key="1">
    <citation type="submission" date="2018-05" db="EMBL/GenBank/DDBJ databases">
        <authorList>
            <person name="Lanie J.A."/>
            <person name="Ng W.-L."/>
            <person name="Kazmierczak K.M."/>
            <person name="Andrzejewski T.M."/>
            <person name="Davidsen T.M."/>
            <person name="Wayne K.J."/>
            <person name="Tettelin H."/>
            <person name="Glass J.I."/>
            <person name="Rusch D."/>
            <person name="Podicherti R."/>
            <person name="Tsui H.-C.T."/>
            <person name="Winkler M.E."/>
        </authorList>
    </citation>
    <scope>NUCLEOTIDE SEQUENCE</scope>
</reference>
<gene>
    <name evidence="1" type="ORF">METZ01_LOCUS513834</name>
</gene>